<evidence type="ECO:0000313" key="2">
    <source>
        <dbReference type="EMBL" id="OPJ80415.1"/>
    </source>
</evidence>
<reference evidence="2 3" key="1">
    <citation type="submission" date="2016-02" db="EMBL/GenBank/DDBJ databases">
        <title>Band-tailed pigeon sequencing and assembly.</title>
        <authorList>
            <person name="Soares A.E."/>
            <person name="Novak B.J."/>
            <person name="Rice E.S."/>
            <person name="O'Connell B."/>
            <person name="Chang D."/>
            <person name="Weber S."/>
            <person name="Shapiro B."/>
        </authorList>
    </citation>
    <scope>NUCLEOTIDE SEQUENCE [LARGE SCALE GENOMIC DNA]</scope>
    <source>
        <strain evidence="2">BTP2013</strain>
        <tissue evidence="2">Blood</tissue>
    </source>
</reference>
<dbReference type="EMBL" id="LSYS01004200">
    <property type="protein sequence ID" value="OPJ80415.1"/>
    <property type="molecule type" value="Genomic_DNA"/>
</dbReference>
<comment type="caution">
    <text evidence="2">The sequence shown here is derived from an EMBL/GenBank/DDBJ whole genome shotgun (WGS) entry which is preliminary data.</text>
</comment>
<organism evidence="2 3">
    <name type="scientific">Patagioenas fasciata monilis</name>
    <dbReference type="NCBI Taxonomy" id="372326"/>
    <lineage>
        <taxon>Eukaryota</taxon>
        <taxon>Metazoa</taxon>
        <taxon>Chordata</taxon>
        <taxon>Craniata</taxon>
        <taxon>Vertebrata</taxon>
        <taxon>Euteleostomi</taxon>
        <taxon>Archelosauria</taxon>
        <taxon>Archosauria</taxon>
        <taxon>Dinosauria</taxon>
        <taxon>Saurischia</taxon>
        <taxon>Theropoda</taxon>
        <taxon>Coelurosauria</taxon>
        <taxon>Aves</taxon>
        <taxon>Neognathae</taxon>
        <taxon>Neoaves</taxon>
        <taxon>Columbimorphae</taxon>
        <taxon>Columbiformes</taxon>
        <taxon>Columbidae</taxon>
        <taxon>Patagioenas</taxon>
    </lineage>
</organism>
<evidence type="ECO:0000313" key="3">
    <source>
        <dbReference type="Proteomes" id="UP000190648"/>
    </source>
</evidence>
<protein>
    <submittedName>
        <fullName evidence="2">Uncharacterized protein</fullName>
    </submittedName>
</protein>
<sequence length="78" mass="8948">MGMNLKQELRRESESIQGPWISRLRKGDKDNTSEKPRHISPAGFQGGKPNCLDWQEVVYTHIETFPRTGDTRVQPHAC</sequence>
<gene>
    <name evidence="2" type="ORF">AV530_010734</name>
</gene>
<proteinExistence type="predicted"/>
<keyword evidence="3" id="KW-1185">Reference proteome</keyword>
<evidence type="ECO:0000256" key="1">
    <source>
        <dbReference type="SAM" id="MobiDB-lite"/>
    </source>
</evidence>
<dbReference type="Proteomes" id="UP000190648">
    <property type="component" value="Unassembled WGS sequence"/>
</dbReference>
<accession>A0A1V4K7Q0</accession>
<dbReference type="AlphaFoldDB" id="A0A1V4K7Q0"/>
<feature type="region of interest" description="Disordered" evidence="1">
    <location>
        <begin position="1"/>
        <end position="47"/>
    </location>
</feature>
<feature type="compositionally biased region" description="Basic and acidic residues" evidence="1">
    <location>
        <begin position="25"/>
        <end position="37"/>
    </location>
</feature>
<name>A0A1V4K7Q0_PATFA</name>